<evidence type="ECO:0000313" key="1">
    <source>
        <dbReference type="EMBL" id="GAA0148263.1"/>
    </source>
</evidence>
<dbReference type="AlphaFoldDB" id="A0AAV3PDM9"/>
<keyword evidence="2" id="KW-1185">Reference proteome</keyword>
<dbReference type="Proteomes" id="UP001454036">
    <property type="component" value="Unassembled WGS sequence"/>
</dbReference>
<accession>A0AAV3PDM9</accession>
<gene>
    <name evidence="1" type="ORF">LIER_07756</name>
</gene>
<protein>
    <submittedName>
        <fullName evidence="1">Uncharacterized protein</fullName>
    </submittedName>
</protein>
<reference evidence="1 2" key="1">
    <citation type="submission" date="2024-01" db="EMBL/GenBank/DDBJ databases">
        <title>The complete chloroplast genome sequence of Lithospermum erythrorhizon: insights into the phylogenetic relationship among Boraginaceae species and the maternal lineages of purple gromwells.</title>
        <authorList>
            <person name="Okada T."/>
            <person name="Watanabe K."/>
        </authorList>
    </citation>
    <scope>NUCLEOTIDE SEQUENCE [LARGE SCALE GENOMIC DNA]</scope>
</reference>
<proteinExistence type="predicted"/>
<organism evidence="1 2">
    <name type="scientific">Lithospermum erythrorhizon</name>
    <name type="common">Purple gromwell</name>
    <name type="synonym">Lithospermum officinale var. erythrorhizon</name>
    <dbReference type="NCBI Taxonomy" id="34254"/>
    <lineage>
        <taxon>Eukaryota</taxon>
        <taxon>Viridiplantae</taxon>
        <taxon>Streptophyta</taxon>
        <taxon>Embryophyta</taxon>
        <taxon>Tracheophyta</taxon>
        <taxon>Spermatophyta</taxon>
        <taxon>Magnoliopsida</taxon>
        <taxon>eudicotyledons</taxon>
        <taxon>Gunneridae</taxon>
        <taxon>Pentapetalae</taxon>
        <taxon>asterids</taxon>
        <taxon>lamiids</taxon>
        <taxon>Boraginales</taxon>
        <taxon>Boraginaceae</taxon>
        <taxon>Boraginoideae</taxon>
        <taxon>Lithospermeae</taxon>
        <taxon>Lithospermum</taxon>
    </lineage>
</organism>
<comment type="caution">
    <text evidence="1">The sequence shown here is derived from an EMBL/GenBank/DDBJ whole genome shotgun (WGS) entry which is preliminary data.</text>
</comment>
<dbReference type="EMBL" id="BAABME010001211">
    <property type="protein sequence ID" value="GAA0148263.1"/>
    <property type="molecule type" value="Genomic_DNA"/>
</dbReference>
<sequence length="70" mass="7505">MQSSGFELDPDLDMGEIRLGYESSNIDCVVLNFADFLAEGLWMSSLISKGNLNSSTSFLILAGDRGALTA</sequence>
<evidence type="ECO:0000313" key="2">
    <source>
        <dbReference type="Proteomes" id="UP001454036"/>
    </source>
</evidence>
<name>A0AAV3PDM9_LITER</name>